<protein>
    <submittedName>
        <fullName evidence="2">Uncharacterized protein</fullName>
    </submittedName>
</protein>
<gene>
    <name evidence="2" type="ORF">CONLIGDRAFT_268226</name>
</gene>
<organism evidence="2 3">
    <name type="scientific">Coniochaeta ligniaria NRRL 30616</name>
    <dbReference type="NCBI Taxonomy" id="1408157"/>
    <lineage>
        <taxon>Eukaryota</taxon>
        <taxon>Fungi</taxon>
        <taxon>Dikarya</taxon>
        <taxon>Ascomycota</taxon>
        <taxon>Pezizomycotina</taxon>
        <taxon>Sordariomycetes</taxon>
        <taxon>Sordariomycetidae</taxon>
        <taxon>Coniochaetales</taxon>
        <taxon>Coniochaetaceae</taxon>
        <taxon>Coniochaeta</taxon>
    </lineage>
</organism>
<sequence>MCKVGKETRRYIVRDRDDRNGERKVNTTKQMRRTTYEGSKGVAGCDPPKVCAKLALPPSCRDEFERPPALRGTLPPPKAHPEPFPATFRRLVSHEGAKKHRRPFLDLQPYLSSRLVFGWILLALVVEGVAGRNLLVSRATTAVLALYTRSPVSPTVPWGKFPSNAGITKECV</sequence>
<dbReference type="EMBL" id="KV875095">
    <property type="protein sequence ID" value="OIW32403.1"/>
    <property type="molecule type" value="Genomic_DNA"/>
</dbReference>
<dbReference type="Proteomes" id="UP000182658">
    <property type="component" value="Unassembled WGS sequence"/>
</dbReference>
<accession>A0A1J7IZ18</accession>
<reference evidence="2 3" key="1">
    <citation type="submission" date="2016-10" db="EMBL/GenBank/DDBJ databases">
        <title>Draft genome sequence of Coniochaeta ligniaria NRRL30616, a lignocellulolytic fungus for bioabatement of inhibitors in plant biomass hydrolysates.</title>
        <authorList>
            <consortium name="DOE Joint Genome Institute"/>
            <person name="Jimenez D.J."/>
            <person name="Hector R.E."/>
            <person name="Riley R."/>
            <person name="Sun H."/>
            <person name="Grigoriev I.V."/>
            <person name="Van Elsas J.D."/>
            <person name="Nichols N.N."/>
        </authorList>
    </citation>
    <scope>NUCLEOTIDE SEQUENCE [LARGE SCALE GENOMIC DNA]</scope>
    <source>
        <strain evidence="2 3">NRRL 30616</strain>
    </source>
</reference>
<dbReference type="AlphaFoldDB" id="A0A1J7IZ18"/>
<evidence type="ECO:0000313" key="3">
    <source>
        <dbReference type="Proteomes" id="UP000182658"/>
    </source>
</evidence>
<name>A0A1J7IZ18_9PEZI</name>
<feature type="compositionally biased region" description="Basic and acidic residues" evidence="1">
    <location>
        <begin position="1"/>
        <end position="25"/>
    </location>
</feature>
<keyword evidence="3" id="KW-1185">Reference proteome</keyword>
<feature type="region of interest" description="Disordered" evidence="1">
    <location>
        <begin position="1"/>
        <end position="40"/>
    </location>
</feature>
<evidence type="ECO:0000313" key="2">
    <source>
        <dbReference type="EMBL" id="OIW32403.1"/>
    </source>
</evidence>
<evidence type="ECO:0000256" key="1">
    <source>
        <dbReference type="SAM" id="MobiDB-lite"/>
    </source>
</evidence>
<dbReference type="InParanoid" id="A0A1J7IZ18"/>
<proteinExistence type="predicted"/>